<dbReference type="AlphaFoldDB" id="A0A4R6VCK1"/>
<accession>A0A4R6VCK1</accession>
<proteinExistence type="predicted"/>
<evidence type="ECO:0000313" key="2">
    <source>
        <dbReference type="Proteomes" id="UP000295705"/>
    </source>
</evidence>
<gene>
    <name evidence="1" type="ORF">EV188_10410</name>
</gene>
<sequence length="157" mass="16519">MATPPHPCHRDPVIASVRVVAGLLLALLVLAGCSSEYTEGTSGPAVRPDTSLEAARTKLRLVEQDSCYTAADVARQWPVCGRWEEEVLNIGNAAAGARPEDREITDPAVAVRDGHEHFVRAGCVAGATAPDPAQCVAAVDETRVGVRRLGEGIASVR</sequence>
<dbReference type="EMBL" id="SNYO01000004">
    <property type="protein sequence ID" value="TDQ58271.1"/>
    <property type="molecule type" value="Genomic_DNA"/>
</dbReference>
<protein>
    <submittedName>
        <fullName evidence="1">Uncharacterized protein</fullName>
    </submittedName>
</protein>
<name>A0A4R6VCK1_9PSEU</name>
<keyword evidence="2" id="KW-1185">Reference proteome</keyword>
<comment type="caution">
    <text evidence="1">The sequence shown here is derived from an EMBL/GenBank/DDBJ whole genome shotgun (WGS) entry which is preliminary data.</text>
</comment>
<evidence type="ECO:0000313" key="1">
    <source>
        <dbReference type="EMBL" id="TDQ58271.1"/>
    </source>
</evidence>
<organism evidence="1 2">
    <name type="scientific">Actinomycetospora succinea</name>
    <dbReference type="NCBI Taxonomy" id="663603"/>
    <lineage>
        <taxon>Bacteria</taxon>
        <taxon>Bacillati</taxon>
        <taxon>Actinomycetota</taxon>
        <taxon>Actinomycetes</taxon>
        <taxon>Pseudonocardiales</taxon>
        <taxon>Pseudonocardiaceae</taxon>
        <taxon>Actinomycetospora</taxon>
    </lineage>
</organism>
<reference evidence="1 2" key="1">
    <citation type="submission" date="2019-03" db="EMBL/GenBank/DDBJ databases">
        <title>Genomic Encyclopedia of Type Strains, Phase IV (KMG-IV): sequencing the most valuable type-strain genomes for metagenomic binning, comparative biology and taxonomic classification.</title>
        <authorList>
            <person name="Goeker M."/>
        </authorList>
    </citation>
    <scope>NUCLEOTIDE SEQUENCE [LARGE SCALE GENOMIC DNA]</scope>
    <source>
        <strain evidence="1 2">DSM 45775</strain>
    </source>
</reference>
<dbReference type="Proteomes" id="UP000295705">
    <property type="component" value="Unassembled WGS sequence"/>
</dbReference>